<evidence type="ECO:0000256" key="7">
    <source>
        <dbReference type="RuleBase" id="RU000461"/>
    </source>
</evidence>
<dbReference type="Gene3D" id="1.10.630.10">
    <property type="entry name" value="Cytochrome P450"/>
    <property type="match status" value="1"/>
</dbReference>
<dbReference type="PANTHER" id="PTHR24305:SF96">
    <property type="entry name" value="CYTOCHROME P450 MONOOXYGENASE STCB-RELATED"/>
    <property type="match status" value="1"/>
</dbReference>
<dbReference type="InterPro" id="IPR036396">
    <property type="entry name" value="Cyt_P450_sf"/>
</dbReference>
<keyword evidence="7" id="KW-0503">Monooxygenase</keyword>
<protein>
    <recommendedName>
        <fullName evidence="11">Cytochrome P450</fullName>
    </recommendedName>
</protein>
<keyword evidence="10" id="KW-1185">Reference proteome</keyword>
<evidence type="ECO:0000256" key="1">
    <source>
        <dbReference type="ARBA" id="ARBA00001971"/>
    </source>
</evidence>
<organism evidence="9 10">
    <name type="scientific">Sporothrix bragantina</name>
    <dbReference type="NCBI Taxonomy" id="671064"/>
    <lineage>
        <taxon>Eukaryota</taxon>
        <taxon>Fungi</taxon>
        <taxon>Dikarya</taxon>
        <taxon>Ascomycota</taxon>
        <taxon>Pezizomycotina</taxon>
        <taxon>Sordariomycetes</taxon>
        <taxon>Sordariomycetidae</taxon>
        <taxon>Ophiostomatales</taxon>
        <taxon>Ophiostomataceae</taxon>
        <taxon>Sporothrix</taxon>
    </lineage>
</organism>
<evidence type="ECO:0000256" key="2">
    <source>
        <dbReference type="ARBA" id="ARBA00010617"/>
    </source>
</evidence>
<dbReference type="InterPro" id="IPR001128">
    <property type="entry name" value="Cyt_P450"/>
</dbReference>
<dbReference type="PROSITE" id="PS00086">
    <property type="entry name" value="CYTOCHROME_P450"/>
    <property type="match status" value="1"/>
</dbReference>
<evidence type="ECO:0000256" key="4">
    <source>
        <dbReference type="ARBA" id="ARBA00022723"/>
    </source>
</evidence>
<reference evidence="9 10" key="1">
    <citation type="submission" date="2024-01" db="EMBL/GenBank/DDBJ databases">
        <authorList>
            <person name="Allen C."/>
            <person name="Tagirdzhanova G."/>
        </authorList>
    </citation>
    <scope>NUCLEOTIDE SEQUENCE [LARGE SCALE GENOMIC DNA]</scope>
</reference>
<evidence type="ECO:0000256" key="8">
    <source>
        <dbReference type="SAM" id="SignalP"/>
    </source>
</evidence>
<keyword evidence="3 7" id="KW-0349">Heme</keyword>
<gene>
    <name evidence="9" type="ORF">SBRCBS47491_006416</name>
</gene>
<feature type="chain" id="PRO_5045312927" description="Cytochrome P450" evidence="8">
    <location>
        <begin position="23"/>
        <end position="496"/>
    </location>
</feature>
<accession>A0ABP0C4R7</accession>
<evidence type="ECO:0000256" key="5">
    <source>
        <dbReference type="ARBA" id="ARBA00023002"/>
    </source>
</evidence>
<dbReference type="PANTHER" id="PTHR24305">
    <property type="entry name" value="CYTOCHROME P450"/>
    <property type="match status" value="1"/>
</dbReference>
<dbReference type="CDD" id="cd11059">
    <property type="entry name" value="CYP_fungal"/>
    <property type="match status" value="1"/>
</dbReference>
<feature type="signal peptide" evidence="8">
    <location>
        <begin position="1"/>
        <end position="22"/>
    </location>
</feature>
<evidence type="ECO:0000256" key="6">
    <source>
        <dbReference type="ARBA" id="ARBA00023004"/>
    </source>
</evidence>
<dbReference type="InterPro" id="IPR002401">
    <property type="entry name" value="Cyt_P450_E_grp-I"/>
</dbReference>
<dbReference type="PRINTS" id="PR00463">
    <property type="entry name" value="EP450I"/>
</dbReference>
<comment type="cofactor">
    <cofactor evidence="1">
        <name>heme</name>
        <dbReference type="ChEBI" id="CHEBI:30413"/>
    </cofactor>
</comment>
<dbReference type="PRINTS" id="PR00385">
    <property type="entry name" value="P450"/>
</dbReference>
<dbReference type="SUPFAM" id="SSF48264">
    <property type="entry name" value="Cytochrome P450"/>
    <property type="match status" value="1"/>
</dbReference>
<proteinExistence type="inferred from homology"/>
<comment type="similarity">
    <text evidence="2 7">Belongs to the cytochrome P450 family.</text>
</comment>
<sequence>MIWSTAALSYVLVVAWLAYSVAQVFCSPLRRLPGPWYTLFTRVVLKYKIITGSRMHYVHALHQKYGPIVRIAPNDVAVADPEAFVHIHRIGSGFLKAPWYAHVTAAQEPGIFAMIDPKAHAQRRRLFAKSFTSNSLQTNWETTIREKVDFTVKRIRGDAAANGGEVDVLKWWMFMATDVIGHLSFGESFDMLKTGKKTEYIKAVESALINSGIRYEVPWLHALLRMLPIPSIRVFINADKYVMHYGKKAVNNLRSGNSSSRNLFSTILAASDNIKEGDQTYLSDQSIQLEAGNLIVAGSDTTSITITYLVWAVLKRPELQRRLEAEVAALPGMTADGNPGFTSADLERLPLLNAVIDESLRLYGAAPGSLPRSVPPGGATLCGYALPGGTVVETQAYTLHRDARVFPDPLRFDETRFLDGNLTPQQRKVFCPFGAGTRVCIGLHLARIELLLAAATFFRECRGATLGKTMTDSVMDMDNHFLIAPAGHRCTVVVPP</sequence>
<evidence type="ECO:0000256" key="3">
    <source>
        <dbReference type="ARBA" id="ARBA00022617"/>
    </source>
</evidence>
<evidence type="ECO:0000313" key="9">
    <source>
        <dbReference type="EMBL" id="CAK7226987.1"/>
    </source>
</evidence>
<name>A0ABP0C4R7_9PEZI</name>
<dbReference type="Proteomes" id="UP001642406">
    <property type="component" value="Unassembled WGS sequence"/>
</dbReference>
<dbReference type="InterPro" id="IPR017972">
    <property type="entry name" value="Cyt_P450_CS"/>
</dbReference>
<dbReference type="InterPro" id="IPR050121">
    <property type="entry name" value="Cytochrome_P450_monoxygenase"/>
</dbReference>
<evidence type="ECO:0008006" key="11">
    <source>
        <dbReference type="Google" id="ProtNLM"/>
    </source>
</evidence>
<keyword evidence="4 7" id="KW-0479">Metal-binding</keyword>
<comment type="caution">
    <text evidence="9">The sequence shown here is derived from an EMBL/GenBank/DDBJ whole genome shotgun (WGS) entry which is preliminary data.</text>
</comment>
<evidence type="ECO:0000313" key="10">
    <source>
        <dbReference type="Proteomes" id="UP001642406"/>
    </source>
</evidence>
<keyword evidence="5 7" id="KW-0560">Oxidoreductase</keyword>
<dbReference type="EMBL" id="CAWUHC010000062">
    <property type="protein sequence ID" value="CAK7226987.1"/>
    <property type="molecule type" value="Genomic_DNA"/>
</dbReference>
<dbReference type="Pfam" id="PF00067">
    <property type="entry name" value="p450"/>
    <property type="match status" value="1"/>
</dbReference>
<keyword evidence="8" id="KW-0732">Signal</keyword>
<keyword evidence="6 7" id="KW-0408">Iron</keyword>